<evidence type="ECO:0000256" key="7">
    <source>
        <dbReference type="SAM" id="MobiDB-lite"/>
    </source>
</evidence>
<dbReference type="Pfam" id="PF02714">
    <property type="entry name" value="RSN1_7TM"/>
    <property type="match status" value="1"/>
</dbReference>
<feature type="transmembrane region" description="Helical" evidence="8">
    <location>
        <begin position="467"/>
        <end position="487"/>
    </location>
</feature>
<feature type="transmembrane region" description="Helical" evidence="8">
    <location>
        <begin position="551"/>
        <end position="574"/>
    </location>
</feature>
<feature type="transmembrane region" description="Helical" evidence="8">
    <location>
        <begin position="507"/>
        <end position="530"/>
    </location>
</feature>
<comment type="similarity">
    <text evidence="2">Belongs to the CSC1 (TC 1.A.17) family.</text>
</comment>
<keyword evidence="9" id="KW-0732">Signal</keyword>
<evidence type="ECO:0000256" key="1">
    <source>
        <dbReference type="ARBA" id="ARBA00004141"/>
    </source>
</evidence>
<feature type="transmembrane region" description="Helical" evidence="8">
    <location>
        <begin position="198"/>
        <end position="218"/>
    </location>
</feature>
<keyword evidence="5 8" id="KW-1133">Transmembrane helix</keyword>
<reference evidence="14" key="1">
    <citation type="submission" date="2025-08" db="UniProtKB">
        <authorList>
            <consortium name="RefSeq"/>
        </authorList>
    </citation>
    <scope>IDENTIFICATION</scope>
    <source>
        <tissue evidence="14">Sperm</tissue>
    </source>
</reference>
<protein>
    <submittedName>
        <fullName evidence="14">CSC1-like protein 2 isoform X1</fullName>
    </submittedName>
</protein>
<dbReference type="KEGG" id="pmrn:116939775"/>
<dbReference type="RefSeq" id="XP_032804458.1">
    <property type="nucleotide sequence ID" value="XM_032948567.1"/>
</dbReference>
<evidence type="ECO:0000256" key="6">
    <source>
        <dbReference type="ARBA" id="ARBA00023136"/>
    </source>
</evidence>
<feature type="transmembrane region" description="Helical" evidence="8">
    <location>
        <begin position="742"/>
        <end position="763"/>
    </location>
</feature>
<comment type="subcellular location">
    <subcellularLocation>
        <location evidence="1">Membrane</location>
        <topology evidence="1">Multi-pass membrane protein</topology>
    </subcellularLocation>
</comment>
<dbReference type="PANTHER" id="PTHR13018">
    <property type="entry name" value="PROBABLE MEMBRANE PROTEIN DUF221-RELATED"/>
    <property type="match status" value="1"/>
</dbReference>
<feature type="chain" id="PRO_5042462925" evidence="9">
    <location>
        <begin position="24"/>
        <end position="870"/>
    </location>
</feature>
<organism evidence="13 14">
    <name type="scientific">Petromyzon marinus</name>
    <name type="common">Sea lamprey</name>
    <dbReference type="NCBI Taxonomy" id="7757"/>
    <lineage>
        <taxon>Eukaryota</taxon>
        <taxon>Metazoa</taxon>
        <taxon>Chordata</taxon>
        <taxon>Craniata</taxon>
        <taxon>Vertebrata</taxon>
        <taxon>Cyclostomata</taxon>
        <taxon>Hyperoartia</taxon>
        <taxon>Petromyzontiformes</taxon>
        <taxon>Petromyzontidae</taxon>
        <taxon>Petromyzon</taxon>
    </lineage>
</organism>
<evidence type="ECO:0000256" key="5">
    <source>
        <dbReference type="ARBA" id="ARBA00022989"/>
    </source>
</evidence>
<dbReference type="PANTHER" id="PTHR13018:SF5">
    <property type="entry name" value="RE44586P"/>
    <property type="match status" value="1"/>
</dbReference>
<feature type="domain" description="CSC1/OSCA1-like cytosolic" evidence="12">
    <location>
        <begin position="280"/>
        <end position="455"/>
    </location>
</feature>
<evidence type="ECO:0000259" key="11">
    <source>
        <dbReference type="Pfam" id="PF13967"/>
    </source>
</evidence>
<dbReference type="GO" id="GO:0005886">
    <property type="term" value="C:plasma membrane"/>
    <property type="evidence" value="ECO:0007669"/>
    <property type="project" value="TreeGrafter"/>
</dbReference>
<sequence length="870" mass="98299">MRITAAVLTNGTTWLSAAAAAAAATSSSGPWVRALQVLEAGGDPAQESPVVPFVPAPSHPNKSQECFGTLGRSSVLQGTPFGGVVAVLGINFLLWMLLLLLFSVLRKKAWDYGRLALLNDNDRPLVHGRWKNYDFHGGLYEERGARERLDSQYSITDYESKDKGLCSWLTAIFRIKDDEVKYKCGADAVHYLSFQRHIIALLVVASIFSLAIILPVNFSGNLLGTSPTNFGRTTIANLEAGDRLLWLHITFAIVYLLMTVGLMRRHTASLQYAEEELVTRTIFILNIHKDVTDESKIIEHFQEAYPSCKASQVQFCYNLSKLVRLDRERKKVAKALKYYDVRPEGETIDPRPCGHLCCCKCCGNHQEVNAVEHYRGLKNSLSAECEKERSKVRSQPLGMAFVTFQDDRMTSDILADYNLLRCWRRPHVSRLSEELGASSWRVRYAPDPNSIIWENLQVQGLMWWCRVFVLNALLFLLLFFLTTPAIIVNTMDKFNVTKPIESLNSPIVTQFLPTLLLWAFSAVLPFLVYYSVFLESHWTRSTENRTTMHKCYFYLIFMVLILPSLGLTSLNVFFRWLFDKDFLEQGSVRFECVFLPDNGAFFVNYVITSAFIGTAMELLRVPGLLLYALRLCWARSKAERKNVKQEQAYEFQFGQAYAWMMSVLTVVMTYSITCPIILLFGLIYILLKHMVDRYNIYYAYMPAKLNRQIHSAAVNQVVAAPILCICWLLFYSVLRLGPRSHITIFTFVVLLLTVTICIGRSFFGYFKYCSIHINQSASRQPAEDSISNDGVAYAPSSPTYQAAMLLEVINGDRAEEEDEEELGETPGPTGPSYGATDTDAPLEAAIQPRVSGVWLLQEDNAVVDGAGDRQ</sequence>
<dbReference type="AlphaFoldDB" id="A0AAJ7WPX9"/>
<feature type="transmembrane region" description="Helical" evidence="8">
    <location>
        <begin position="657"/>
        <end position="687"/>
    </location>
</feature>
<accession>A0AAJ7WPX9</accession>
<evidence type="ECO:0000256" key="8">
    <source>
        <dbReference type="SAM" id="Phobius"/>
    </source>
</evidence>
<evidence type="ECO:0000259" key="12">
    <source>
        <dbReference type="Pfam" id="PF14703"/>
    </source>
</evidence>
<feature type="compositionally biased region" description="Acidic residues" evidence="7">
    <location>
        <begin position="814"/>
        <end position="823"/>
    </location>
</feature>
<keyword evidence="4 8" id="KW-0812">Transmembrane</keyword>
<keyword evidence="3" id="KW-0813">Transport</keyword>
<keyword evidence="13" id="KW-1185">Reference proteome</keyword>
<dbReference type="Pfam" id="PF14703">
    <property type="entry name" value="PHM7_cyt"/>
    <property type="match status" value="1"/>
</dbReference>
<feature type="transmembrane region" description="Helical" evidence="8">
    <location>
        <begin position="708"/>
        <end position="730"/>
    </location>
</feature>
<dbReference type="GO" id="GO:0005227">
    <property type="term" value="F:calcium-activated cation channel activity"/>
    <property type="evidence" value="ECO:0007669"/>
    <property type="project" value="InterPro"/>
</dbReference>
<feature type="signal peptide" evidence="9">
    <location>
        <begin position="1"/>
        <end position="23"/>
    </location>
</feature>
<feature type="transmembrane region" description="Helical" evidence="8">
    <location>
        <begin position="81"/>
        <end position="105"/>
    </location>
</feature>
<dbReference type="Pfam" id="PF13967">
    <property type="entry name" value="RSN1_TM"/>
    <property type="match status" value="1"/>
</dbReference>
<dbReference type="InterPro" id="IPR045122">
    <property type="entry name" value="Csc1-like"/>
</dbReference>
<evidence type="ECO:0000313" key="13">
    <source>
        <dbReference type="Proteomes" id="UP001318040"/>
    </source>
</evidence>
<name>A0AAJ7WPX9_PETMA</name>
<feature type="domain" description="CSC1/OSCA1-like 7TM region" evidence="10">
    <location>
        <begin position="466"/>
        <end position="723"/>
    </location>
</feature>
<evidence type="ECO:0000313" key="14">
    <source>
        <dbReference type="RefSeq" id="XP_032804458.1"/>
    </source>
</evidence>
<evidence type="ECO:0000256" key="3">
    <source>
        <dbReference type="ARBA" id="ARBA00022448"/>
    </source>
</evidence>
<dbReference type="InterPro" id="IPR027815">
    <property type="entry name" value="CSC1/OSCA1-like_cyt"/>
</dbReference>
<gene>
    <name evidence="14" type="primary">LOC116939775</name>
</gene>
<dbReference type="Proteomes" id="UP001318040">
    <property type="component" value="Chromosome 6"/>
</dbReference>
<dbReference type="InterPro" id="IPR032880">
    <property type="entry name" value="CSC1/OSCA1-like_N"/>
</dbReference>
<evidence type="ECO:0000259" key="10">
    <source>
        <dbReference type="Pfam" id="PF02714"/>
    </source>
</evidence>
<feature type="transmembrane region" description="Helical" evidence="8">
    <location>
        <begin position="244"/>
        <end position="263"/>
    </location>
</feature>
<feature type="region of interest" description="Disordered" evidence="7">
    <location>
        <begin position="814"/>
        <end position="841"/>
    </location>
</feature>
<evidence type="ECO:0000256" key="4">
    <source>
        <dbReference type="ARBA" id="ARBA00022692"/>
    </source>
</evidence>
<evidence type="ECO:0000256" key="9">
    <source>
        <dbReference type="SAM" id="SignalP"/>
    </source>
</evidence>
<evidence type="ECO:0000256" key="2">
    <source>
        <dbReference type="ARBA" id="ARBA00007779"/>
    </source>
</evidence>
<feature type="domain" description="CSC1/OSCA1-like N-terminal transmembrane" evidence="11">
    <location>
        <begin position="159"/>
        <end position="263"/>
    </location>
</feature>
<dbReference type="InterPro" id="IPR003864">
    <property type="entry name" value="CSC1/OSCA1-like_7TM"/>
</dbReference>
<proteinExistence type="inferred from homology"/>
<keyword evidence="6 8" id="KW-0472">Membrane</keyword>